<dbReference type="Pfam" id="PF13627">
    <property type="entry name" value="LptM_cons"/>
    <property type="match status" value="1"/>
</dbReference>
<feature type="region of interest" description="Disordered" evidence="7">
    <location>
        <begin position="37"/>
        <end position="65"/>
    </location>
</feature>
<name>A0A3M6Q6D6_9BURK</name>
<reference evidence="9 10" key="1">
    <citation type="submission" date="2018-10" db="EMBL/GenBank/DDBJ databases">
        <title>Comamonadaceae CDC group NO-1 genome sequencing and assembly.</title>
        <authorList>
            <person name="Bernier A.-M."/>
            <person name="Bernard K."/>
        </authorList>
    </citation>
    <scope>NUCLEOTIDE SEQUENCE [LARGE SCALE GENOMIC DNA]</scope>
    <source>
        <strain evidence="9 10">NML161473</strain>
    </source>
</reference>
<evidence type="ECO:0000256" key="8">
    <source>
        <dbReference type="SAM" id="SignalP"/>
    </source>
</evidence>
<feature type="chain" id="PRO_5017971950" description="Lipoprotein" evidence="8">
    <location>
        <begin position="27"/>
        <end position="65"/>
    </location>
</feature>
<dbReference type="EMBL" id="RDQL01000010">
    <property type="protein sequence ID" value="RMW98742.1"/>
    <property type="molecule type" value="Genomic_DNA"/>
</dbReference>
<feature type="signal peptide" evidence="8">
    <location>
        <begin position="1"/>
        <end position="26"/>
    </location>
</feature>
<evidence type="ECO:0000256" key="7">
    <source>
        <dbReference type="SAM" id="MobiDB-lite"/>
    </source>
</evidence>
<dbReference type="InterPro" id="IPR032831">
    <property type="entry name" value="LptM_cons"/>
</dbReference>
<keyword evidence="6" id="KW-0449">Lipoprotein</keyword>
<evidence type="ECO:0000256" key="6">
    <source>
        <dbReference type="ARBA" id="ARBA00023288"/>
    </source>
</evidence>
<evidence type="ECO:0000256" key="2">
    <source>
        <dbReference type="ARBA" id="ARBA00022729"/>
    </source>
</evidence>
<gene>
    <name evidence="9" type="ORF">EBQ25_08445</name>
</gene>
<comment type="caution">
    <text evidence="9">The sequence shown here is derived from an EMBL/GenBank/DDBJ whole genome shotgun (WGS) entry which is preliminary data.</text>
</comment>
<organism evidence="9 10">
    <name type="scientific">Allofranklinella schreckenbergeri</name>
    <dbReference type="NCBI Taxonomy" id="1076744"/>
    <lineage>
        <taxon>Bacteria</taxon>
        <taxon>Pseudomonadati</taxon>
        <taxon>Pseudomonadota</taxon>
        <taxon>Betaproteobacteria</taxon>
        <taxon>Burkholderiales</taxon>
        <taxon>Comamonadaceae</taxon>
        <taxon>Allofranklinella</taxon>
    </lineage>
</organism>
<keyword evidence="3" id="KW-0472">Membrane</keyword>
<evidence type="ECO:0000313" key="10">
    <source>
        <dbReference type="Proteomes" id="UP000267035"/>
    </source>
</evidence>
<evidence type="ECO:0000256" key="1">
    <source>
        <dbReference type="ARBA" id="ARBA00004459"/>
    </source>
</evidence>
<sequence>MPFFAEIVIRAAAPLALAAAAATALGGCGQTGPLYLPDAAAPSPAATPPVQTPAPAPAPAAPVGS</sequence>
<keyword evidence="2 8" id="KW-0732">Signal</keyword>
<evidence type="ECO:0008006" key="11">
    <source>
        <dbReference type="Google" id="ProtNLM"/>
    </source>
</evidence>
<feature type="compositionally biased region" description="Pro residues" evidence="7">
    <location>
        <begin position="45"/>
        <end position="65"/>
    </location>
</feature>
<evidence type="ECO:0000256" key="3">
    <source>
        <dbReference type="ARBA" id="ARBA00023136"/>
    </source>
</evidence>
<evidence type="ECO:0000256" key="4">
    <source>
        <dbReference type="ARBA" id="ARBA00023139"/>
    </source>
</evidence>
<keyword evidence="4" id="KW-0564">Palmitate</keyword>
<comment type="subcellular location">
    <subcellularLocation>
        <location evidence="1">Cell outer membrane</location>
        <topology evidence="1">Lipid-anchor</topology>
    </subcellularLocation>
</comment>
<dbReference type="NCBIfam" id="NF047847">
    <property type="entry name" value="SS_mature_LptM"/>
    <property type="match status" value="1"/>
</dbReference>
<dbReference type="Proteomes" id="UP000267035">
    <property type="component" value="Unassembled WGS sequence"/>
</dbReference>
<dbReference type="GO" id="GO:0009279">
    <property type="term" value="C:cell outer membrane"/>
    <property type="evidence" value="ECO:0007669"/>
    <property type="project" value="UniProtKB-SubCell"/>
</dbReference>
<keyword evidence="5" id="KW-0998">Cell outer membrane</keyword>
<proteinExistence type="predicted"/>
<protein>
    <recommendedName>
        <fullName evidence="11">Lipoprotein</fullName>
    </recommendedName>
</protein>
<dbReference type="RefSeq" id="WP_122254195.1">
    <property type="nucleotide sequence ID" value="NZ_RDQL01000010.1"/>
</dbReference>
<evidence type="ECO:0000313" key="9">
    <source>
        <dbReference type="EMBL" id="RMW98742.1"/>
    </source>
</evidence>
<accession>A0A3M6Q6D6</accession>
<keyword evidence="10" id="KW-1185">Reference proteome</keyword>
<evidence type="ECO:0000256" key="5">
    <source>
        <dbReference type="ARBA" id="ARBA00023237"/>
    </source>
</evidence>
<dbReference type="AlphaFoldDB" id="A0A3M6Q6D6"/>